<feature type="transmembrane region" description="Helical" evidence="8">
    <location>
        <begin position="1118"/>
        <end position="1134"/>
    </location>
</feature>
<dbReference type="STRING" id="1245528.M3JWP7"/>
<dbReference type="InterPro" id="IPR017871">
    <property type="entry name" value="ABC_transporter-like_CS"/>
</dbReference>
<sequence>MNKQTTVLNIPHDQRVSLKVRNLTVAVKAQQQQQKQKDTESVIDPNVGKILNDISFDLQSGQLMAIMGGSGSGKTTLLNTLSQRTNVKNKNLHFSGSVKYETEAKDTGHIQHAYLLQTDVFLPGLTVWETLSTQADLRLPPYVTTAEKHELIEYILDVLELTHLRDTWVSAFSSHASTLSGGEQRRVSLAIQLLSKPAILFLDEPTTGLDTSSSLKLIHVLKKLTMPEYGVTIILSIHQPRPEITELFDQICLLTRGGRLIYFGDLHHAESYFSNIDFLENATHQQQKNIIEYIMDLSVKDTSSVEKEQQTVARINRLVKMWNDNHTYREDDADGVKDQFRKNLKLFNKPKSDKISFMQELTVLTKRTFKLTYRDYKTLFVFDFGTIIYSITIGWMFYRPRHDIAGIRSLISVLYVALEVLGFVPMFIEVERLWSTDGVFFYREYQEHQTSILGFIISRRLGKLLLEDLPMSIFFSIITFFMWGLKLNGGAAFGIYFAIMFLIELCCMNAAMLTFAIAPNISISALWVNLLYQIQNSACGYFVNAATMPVYVRWTKYVAYFWYSFGALMNNQFHGWYGNCPYDDFTDPRCQEYRGDYQIELLGFPAGWLGAPIGYLSLWVIAFAVLSAIAFRIKSHDVGMAVVKKNKIGGEDDDDEKEEEEDKEKLIDQKQVIPSEEDYITDNQCLEINVNNIYLEVKQKNIFQQTKSTKTLLDGVTASFEANKVNVIMGPSGSGKTTLLNYLSNRLPRTSQFISQGLIRLNNTQEISRDQLARISAYVTQHDNALIATLTVRETLYFQARLRLPLDQHPHIPVIINKLIRQTGLTDCADTLIGSEYVKGISGGEKRRVSIAVQLLSRPKVLFLDEPTSGLDSSTAETILTLLDELAKENNTTVILTIHQPSEQMFYKFGSLLLLGRGGKVIYDGCSRGIVDYLSDLGYHNPEGHNIADYILDLVSKGMGEDKSQSEKRIDDLISHWKVNTLKKQGSSIVTYSEEIIDLPQYYYQRLPFFVTFPTIMKRQLISSYRHKDVVINRAGQTIFLAIIHTLYFAPLKNTQDGISNRLGLVQEVLNLYYAGLVNNITLYPTERDLFYQEYRDGIYGVTEFGVSYLINELPTEIIPSFFFAALIVFGVGLPRTAGMFFAMFGTGFISLNCGESLGIFVNSLFNHLGVATNILTTMVILSIFMGGTMSLYMPHFFKAINYINPMKYAVAICVNLGFEDQVFSCGEAGGECLLNTGEAVLEYYRLEANMGAMIGGLIGCFVVYRAIAIFSIYYPQFGTPEVYKDIDLIGGNDFPVKAK</sequence>
<evidence type="ECO:0000256" key="5">
    <source>
        <dbReference type="ARBA" id="ARBA00022840"/>
    </source>
</evidence>
<evidence type="ECO:0000256" key="8">
    <source>
        <dbReference type="SAM" id="Phobius"/>
    </source>
</evidence>
<dbReference type="SMART" id="SM00382">
    <property type="entry name" value="AAA"/>
    <property type="match status" value="2"/>
</dbReference>
<dbReference type="HOGENOM" id="CLU_000604_57_4_1"/>
<keyword evidence="3 8" id="KW-0812">Transmembrane</keyword>
<evidence type="ECO:0000256" key="4">
    <source>
        <dbReference type="ARBA" id="ARBA00022741"/>
    </source>
</evidence>
<keyword evidence="2" id="KW-0813">Transport</keyword>
<feature type="transmembrane region" description="Helical" evidence="8">
    <location>
        <begin position="492"/>
        <end position="518"/>
    </location>
</feature>
<dbReference type="InterPro" id="IPR003593">
    <property type="entry name" value="AAA+_ATPase"/>
</dbReference>
<dbReference type="InterPro" id="IPR043926">
    <property type="entry name" value="ABCG_dom"/>
</dbReference>
<keyword evidence="4" id="KW-0547">Nucleotide-binding</keyword>
<protein>
    <recommendedName>
        <fullName evidence="9">ABC transporter domain-containing protein</fullName>
    </recommendedName>
</protein>
<dbReference type="eggNOG" id="KOG0065">
    <property type="taxonomic scope" value="Eukaryota"/>
</dbReference>
<organism evidence="10 11">
    <name type="scientific">Candida maltosa (strain Xu316)</name>
    <name type="common">Yeast</name>
    <dbReference type="NCBI Taxonomy" id="1245528"/>
    <lineage>
        <taxon>Eukaryota</taxon>
        <taxon>Fungi</taxon>
        <taxon>Dikarya</taxon>
        <taxon>Ascomycota</taxon>
        <taxon>Saccharomycotina</taxon>
        <taxon>Pichiomycetes</taxon>
        <taxon>Debaryomycetaceae</taxon>
        <taxon>Candida/Lodderomyces clade</taxon>
        <taxon>Candida</taxon>
    </lineage>
</organism>
<dbReference type="PANTHER" id="PTHR48041">
    <property type="entry name" value="ABC TRANSPORTER G FAMILY MEMBER 28"/>
    <property type="match status" value="1"/>
</dbReference>
<dbReference type="GO" id="GO:0005524">
    <property type="term" value="F:ATP binding"/>
    <property type="evidence" value="ECO:0007669"/>
    <property type="project" value="UniProtKB-KW"/>
</dbReference>
<gene>
    <name evidence="10" type="ORF">G210_2907</name>
</gene>
<evidence type="ECO:0000313" key="11">
    <source>
        <dbReference type="Proteomes" id="UP000011777"/>
    </source>
</evidence>
<feature type="transmembrane region" description="Helical" evidence="8">
    <location>
        <begin position="1141"/>
        <end position="1166"/>
    </location>
</feature>
<dbReference type="Pfam" id="PF00005">
    <property type="entry name" value="ABC_tran"/>
    <property type="match status" value="2"/>
</dbReference>
<evidence type="ECO:0000256" key="1">
    <source>
        <dbReference type="ARBA" id="ARBA00004141"/>
    </source>
</evidence>
<feature type="transmembrane region" description="Helical" evidence="8">
    <location>
        <begin position="379"/>
        <end position="398"/>
    </location>
</feature>
<dbReference type="PROSITE" id="PS00211">
    <property type="entry name" value="ABC_TRANSPORTER_1"/>
    <property type="match status" value="2"/>
</dbReference>
<evidence type="ECO:0000256" key="3">
    <source>
        <dbReference type="ARBA" id="ARBA00022692"/>
    </source>
</evidence>
<dbReference type="Pfam" id="PF01061">
    <property type="entry name" value="ABC2_membrane"/>
    <property type="match status" value="2"/>
</dbReference>
<keyword evidence="5" id="KW-0067">ATP-binding</keyword>
<evidence type="ECO:0000256" key="6">
    <source>
        <dbReference type="ARBA" id="ARBA00022989"/>
    </source>
</evidence>
<name>M3JWP7_CANMX</name>
<evidence type="ECO:0000256" key="7">
    <source>
        <dbReference type="ARBA" id="ARBA00023136"/>
    </source>
</evidence>
<feature type="transmembrane region" description="Helical" evidence="8">
    <location>
        <begin position="1031"/>
        <end position="1050"/>
    </location>
</feature>
<accession>M3JWP7</accession>
<dbReference type="OrthoDB" id="66620at2759"/>
<dbReference type="InterPro" id="IPR050352">
    <property type="entry name" value="ABCG_transporters"/>
</dbReference>
<dbReference type="GO" id="GO:0016887">
    <property type="term" value="F:ATP hydrolysis activity"/>
    <property type="evidence" value="ECO:0007669"/>
    <property type="project" value="InterPro"/>
</dbReference>
<dbReference type="EMBL" id="AOGT01001861">
    <property type="protein sequence ID" value="EMG46834.1"/>
    <property type="molecule type" value="Genomic_DNA"/>
</dbReference>
<feature type="transmembrane region" description="Helical" evidence="8">
    <location>
        <begin position="613"/>
        <end position="631"/>
    </location>
</feature>
<dbReference type="Gene3D" id="3.40.50.300">
    <property type="entry name" value="P-loop containing nucleotide triphosphate hydrolases"/>
    <property type="match status" value="2"/>
</dbReference>
<dbReference type="GO" id="GO:0016020">
    <property type="term" value="C:membrane"/>
    <property type="evidence" value="ECO:0007669"/>
    <property type="project" value="UniProtKB-SubCell"/>
</dbReference>
<dbReference type="OMA" id="AYFWYAF"/>
<feature type="transmembrane region" description="Helical" evidence="8">
    <location>
        <begin position="1253"/>
        <end position="1275"/>
    </location>
</feature>
<dbReference type="GO" id="GO:0140359">
    <property type="term" value="F:ABC-type transporter activity"/>
    <property type="evidence" value="ECO:0007669"/>
    <property type="project" value="InterPro"/>
</dbReference>
<dbReference type="Proteomes" id="UP000011777">
    <property type="component" value="Unassembled WGS sequence"/>
</dbReference>
<proteinExistence type="predicted"/>
<feature type="domain" description="ABC transporter" evidence="9">
    <location>
        <begin position="697"/>
        <end position="943"/>
    </location>
</feature>
<feature type="domain" description="ABC transporter" evidence="9">
    <location>
        <begin position="18"/>
        <end position="281"/>
    </location>
</feature>
<dbReference type="PROSITE" id="PS50893">
    <property type="entry name" value="ABC_TRANSPORTER_2"/>
    <property type="match status" value="2"/>
</dbReference>
<dbReference type="InterPro" id="IPR027417">
    <property type="entry name" value="P-loop_NTPase"/>
</dbReference>
<dbReference type="PANTHER" id="PTHR48041:SF119">
    <property type="entry name" value="ROA1P"/>
    <property type="match status" value="1"/>
</dbReference>
<keyword evidence="11" id="KW-1185">Reference proteome</keyword>
<keyword evidence="6 8" id="KW-1133">Transmembrane helix</keyword>
<dbReference type="InterPro" id="IPR003439">
    <property type="entry name" value="ABC_transporter-like_ATP-bd"/>
</dbReference>
<evidence type="ECO:0000259" key="9">
    <source>
        <dbReference type="PROSITE" id="PS50893"/>
    </source>
</evidence>
<dbReference type="InterPro" id="IPR013525">
    <property type="entry name" value="ABC2_TM"/>
</dbReference>
<dbReference type="Pfam" id="PF19055">
    <property type="entry name" value="ABC2_membrane_7"/>
    <property type="match status" value="1"/>
</dbReference>
<feature type="transmembrane region" description="Helical" evidence="8">
    <location>
        <begin position="469"/>
        <end position="485"/>
    </location>
</feature>
<evidence type="ECO:0000256" key="2">
    <source>
        <dbReference type="ARBA" id="ARBA00022448"/>
    </source>
</evidence>
<feature type="transmembrane region" description="Helical" evidence="8">
    <location>
        <begin position="410"/>
        <end position="428"/>
    </location>
</feature>
<reference evidence="10 11" key="1">
    <citation type="submission" date="2013-02" db="EMBL/GenBank/DDBJ databases">
        <title>Genome sequence of Candida maltosa Xu316, a potential industrial strain for xylitol and ethanol production.</title>
        <authorList>
            <person name="Yu J."/>
            <person name="Wang Q."/>
            <person name="Geng X."/>
            <person name="Bao W."/>
            <person name="He P."/>
            <person name="Cai J."/>
        </authorList>
    </citation>
    <scope>NUCLEOTIDE SEQUENCE [LARGE SCALE GENOMIC DNA]</scope>
    <source>
        <strain evidence="11">Xu316</strain>
    </source>
</reference>
<keyword evidence="7 8" id="KW-0472">Membrane</keyword>
<feature type="transmembrane region" description="Helical" evidence="8">
    <location>
        <begin position="1172"/>
        <end position="1193"/>
    </location>
</feature>
<evidence type="ECO:0000313" key="10">
    <source>
        <dbReference type="EMBL" id="EMG46834.1"/>
    </source>
</evidence>
<dbReference type="SUPFAM" id="SSF52540">
    <property type="entry name" value="P-loop containing nucleoside triphosphate hydrolases"/>
    <property type="match status" value="2"/>
</dbReference>
<comment type="caution">
    <text evidence="10">The sequence shown here is derived from an EMBL/GenBank/DDBJ whole genome shotgun (WGS) entry which is preliminary data.</text>
</comment>
<comment type="subcellular location">
    <subcellularLocation>
        <location evidence="1">Membrane</location>
        <topology evidence="1">Multi-pass membrane protein</topology>
    </subcellularLocation>
</comment>